<dbReference type="SUPFAM" id="SSF54427">
    <property type="entry name" value="NTF2-like"/>
    <property type="match status" value="1"/>
</dbReference>
<evidence type="ECO:0000259" key="1">
    <source>
        <dbReference type="Pfam" id="PF14534"/>
    </source>
</evidence>
<dbReference type="InterPro" id="IPR027843">
    <property type="entry name" value="DUF4440"/>
</dbReference>
<dbReference type="RefSeq" id="WP_263735619.1">
    <property type="nucleotide sequence ID" value="NZ_JAOWKY010000004.1"/>
</dbReference>
<name>A0ABT2ZFN7_9RHOB</name>
<organism evidence="2 3">
    <name type="scientific">Albidovulum marisflavi</name>
    <dbReference type="NCBI Taxonomy" id="2984159"/>
    <lineage>
        <taxon>Bacteria</taxon>
        <taxon>Pseudomonadati</taxon>
        <taxon>Pseudomonadota</taxon>
        <taxon>Alphaproteobacteria</taxon>
        <taxon>Rhodobacterales</taxon>
        <taxon>Paracoccaceae</taxon>
        <taxon>Albidovulum</taxon>
    </lineage>
</organism>
<dbReference type="Gene3D" id="3.10.450.50">
    <property type="match status" value="1"/>
</dbReference>
<dbReference type="Pfam" id="PF14534">
    <property type="entry name" value="DUF4440"/>
    <property type="match status" value="1"/>
</dbReference>
<feature type="domain" description="DUF4440" evidence="1">
    <location>
        <begin position="16"/>
        <end position="106"/>
    </location>
</feature>
<evidence type="ECO:0000313" key="3">
    <source>
        <dbReference type="Proteomes" id="UP001652542"/>
    </source>
</evidence>
<dbReference type="EMBL" id="JAOWKY010000004">
    <property type="protein sequence ID" value="MCV2869949.1"/>
    <property type="molecule type" value="Genomic_DNA"/>
</dbReference>
<dbReference type="Proteomes" id="UP001652542">
    <property type="component" value="Unassembled WGS sequence"/>
</dbReference>
<reference evidence="2 3" key="1">
    <citation type="submission" date="2022-10" db="EMBL/GenBank/DDBJ databases">
        <title>Defluviimonas sp. nov., isolated from ocean surface water.</title>
        <authorList>
            <person name="He W."/>
            <person name="Wang L."/>
            <person name="Zhang D.-F."/>
        </authorList>
    </citation>
    <scope>NUCLEOTIDE SEQUENCE [LARGE SCALE GENOMIC DNA]</scope>
    <source>
        <strain evidence="2 3">WL0002</strain>
    </source>
</reference>
<proteinExistence type="predicted"/>
<evidence type="ECO:0000313" key="2">
    <source>
        <dbReference type="EMBL" id="MCV2869949.1"/>
    </source>
</evidence>
<sequence length="125" mass="13800">MDEEGELWRLEESFWLGGAQTFRSSMADGAIMVFPYPAGILQGDRITDGIGSAPRWRSVLMRDRTASIRGNVAVLAYRAEAERESEPLREMLCASTYIREEGGWRLMSHQQTPVDASTAAGSSDG</sequence>
<comment type="caution">
    <text evidence="2">The sequence shown here is derived from an EMBL/GenBank/DDBJ whole genome shotgun (WGS) entry which is preliminary data.</text>
</comment>
<keyword evidence="3" id="KW-1185">Reference proteome</keyword>
<protein>
    <submittedName>
        <fullName evidence="2">Nuclear transport factor 2 family protein</fullName>
    </submittedName>
</protein>
<dbReference type="InterPro" id="IPR032710">
    <property type="entry name" value="NTF2-like_dom_sf"/>
</dbReference>
<accession>A0ABT2ZFN7</accession>
<gene>
    <name evidence="2" type="ORF">OEW28_15065</name>
</gene>